<name>G9WGH8_9LACO</name>
<keyword evidence="9" id="KW-0472">Membrane</keyword>
<evidence type="ECO:0000256" key="6">
    <source>
        <dbReference type="ARBA" id="ARBA00022840"/>
    </source>
</evidence>
<keyword evidence="9" id="KW-0812">Transmembrane</keyword>
<dbReference type="GO" id="GO:0005524">
    <property type="term" value="F:ATP binding"/>
    <property type="evidence" value="ECO:0007669"/>
    <property type="project" value="UniProtKB-KW"/>
</dbReference>
<evidence type="ECO:0000256" key="4">
    <source>
        <dbReference type="ARBA" id="ARBA00022741"/>
    </source>
</evidence>
<feature type="domain" description="DAGKc" evidence="10">
    <location>
        <begin position="1"/>
        <end position="142"/>
    </location>
</feature>
<dbReference type="HOGENOM" id="CLU_045532_0_2_9"/>
<accession>G9WGH8</accession>
<evidence type="ECO:0000256" key="9">
    <source>
        <dbReference type="SAM" id="Phobius"/>
    </source>
</evidence>
<dbReference type="InterPro" id="IPR045540">
    <property type="entry name" value="YegS/DAGK_C"/>
</dbReference>
<dbReference type="GO" id="GO:0008654">
    <property type="term" value="P:phospholipid biosynthetic process"/>
    <property type="evidence" value="ECO:0007669"/>
    <property type="project" value="UniProtKB-KW"/>
</dbReference>
<evidence type="ECO:0000256" key="1">
    <source>
        <dbReference type="ARBA" id="ARBA00001946"/>
    </source>
</evidence>
<keyword evidence="7" id="KW-0594">Phospholipid biosynthesis</keyword>
<gene>
    <name evidence="11" type="ORF">OKIT_1731</name>
</gene>
<dbReference type="GO" id="GO:0016301">
    <property type="term" value="F:kinase activity"/>
    <property type="evidence" value="ECO:0007669"/>
    <property type="project" value="UniProtKB-KW"/>
</dbReference>
<dbReference type="STRING" id="336988.NT96_02300"/>
<dbReference type="InterPro" id="IPR001206">
    <property type="entry name" value="Diacylglycerol_kinase_cat_dom"/>
</dbReference>
<evidence type="ECO:0000313" key="11">
    <source>
        <dbReference type="EMBL" id="EHN59805.1"/>
    </source>
</evidence>
<dbReference type="Pfam" id="PF00781">
    <property type="entry name" value="DAGK_cat"/>
    <property type="match status" value="1"/>
</dbReference>
<dbReference type="OrthoDB" id="9786026at2"/>
<dbReference type="SMART" id="SM00046">
    <property type="entry name" value="DAGKc"/>
    <property type="match status" value="1"/>
</dbReference>
<dbReference type="InterPro" id="IPR005218">
    <property type="entry name" value="Diacylglycerol/lipid_kinase"/>
</dbReference>
<evidence type="ECO:0000256" key="3">
    <source>
        <dbReference type="ARBA" id="ARBA00022679"/>
    </source>
</evidence>
<keyword evidence="9" id="KW-1133">Transmembrane helix</keyword>
<dbReference type="EMBL" id="AFVZ01000001">
    <property type="protein sequence ID" value="EHN59805.1"/>
    <property type="molecule type" value="Genomic_DNA"/>
</dbReference>
<sequence>MHAHFYAIVNQHAGNYRGYKIWQQIQEYMIQKDVRLSVLLSAYPGAPEDLAYDLASSLPDKESDVVVLAFGGDGTLHEVLNGLIEAKRHFPLPLAYIPAGSGNDFARGAGLKSASHWKQGLLDLLQTTHAQVINIGSYQLQENQPRRFFMNSFGIGFDGSVLKRANQSSYKNLLNHVGLGAISYLIAAVFTIFQTKGFPAKIHGLDLTKSYAKAYLMIVTNHPYFGGGIKVAPDAKLHESNLKFVLFQRHHLGQIIFDMLAIIFGGFQYHMKAVDNTLLTHDFTIEVNSGQTAQVDGKSIDQENYRVHFSKSSYPFWLPETINKKR</sequence>
<dbReference type="Gene3D" id="3.40.50.10330">
    <property type="entry name" value="Probable inorganic polyphosphate/atp-NAD kinase, domain 1"/>
    <property type="match status" value="1"/>
</dbReference>
<dbReference type="InterPro" id="IPR016064">
    <property type="entry name" value="NAD/diacylglycerol_kinase_sf"/>
</dbReference>
<dbReference type="NCBIfam" id="TIGR00147">
    <property type="entry name" value="YegS/Rv2252/BmrU family lipid kinase"/>
    <property type="match status" value="1"/>
</dbReference>
<evidence type="ECO:0000256" key="5">
    <source>
        <dbReference type="ARBA" id="ARBA00022777"/>
    </source>
</evidence>
<evidence type="ECO:0000313" key="12">
    <source>
        <dbReference type="Proteomes" id="UP000004959"/>
    </source>
</evidence>
<dbReference type="InterPro" id="IPR050187">
    <property type="entry name" value="Lipid_Phosphate_FormReg"/>
</dbReference>
<keyword evidence="12" id="KW-1185">Reference proteome</keyword>
<keyword evidence="3" id="KW-0808">Transferase</keyword>
<keyword evidence="7" id="KW-0444">Lipid biosynthesis</keyword>
<dbReference type="PANTHER" id="PTHR12358">
    <property type="entry name" value="SPHINGOSINE KINASE"/>
    <property type="match status" value="1"/>
</dbReference>
<reference evidence="11 12" key="1">
    <citation type="journal article" date="2012" name="PLoS ONE">
        <title>Functional divergence in the genus oenococcus as predicted by genome sequencing of the newly-described species, Oenococcus kitaharae.</title>
        <authorList>
            <person name="Borneman A.R."/>
            <person name="McCarthy J.M."/>
            <person name="Chambers P.J."/>
            <person name="Bartowsky E.J."/>
        </authorList>
    </citation>
    <scope>NUCLEOTIDE SEQUENCE [LARGE SCALE GENOMIC DNA]</scope>
    <source>
        <strain evidence="12">DSM17330</strain>
    </source>
</reference>
<dbReference type="PANTHER" id="PTHR12358:SF54">
    <property type="entry name" value="SPHINGOSINE KINASE RELATED PROTEIN"/>
    <property type="match status" value="1"/>
</dbReference>
<keyword evidence="6" id="KW-0067">ATP-binding</keyword>
<evidence type="ECO:0000256" key="2">
    <source>
        <dbReference type="ARBA" id="ARBA00005983"/>
    </source>
</evidence>
<dbReference type="eggNOG" id="COG1597">
    <property type="taxonomic scope" value="Bacteria"/>
</dbReference>
<dbReference type="Gene3D" id="2.60.200.40">
    <property type="match status" value="1"/>
</dbReference>
<dbReference type="Proteomes" id="UP000004959">
    <property type="component" value="Chromosome"/>
</dbReference>
<dbReference type="AlphaFoldDB" id="G9WGH8"/>
<dbReference type="SUPFAM" id="SSF111331">
    <property type="entry name" value="NAD kinase/diacylglycerol kinase-like"/>
    <property type="match status" value="1"/>
</dbReference>
<keyword evidence="5" id="KW-0418">Kinase</keyword>
<feature type="transmembrane region" description="Helical" evidence="9">
    <location>
        <begin position="173"/>
        <end position="193"/>
    </location>
</feature>
<organism evidence="11 12">
    <name type="scientific">Oenococcus kitaharae DSM 17330</name>
    <dbReference type="NCBI Taxonomy" id="1045004"/>
    <lineage>
        <taxon>Bacteria</taxon>
        <taxon>Bacillati</taxon>
        <taxon>Bacillota</taxon>
        <taxon>Bacilli</taxon>
        <taxon>Lactobacillales</taxon>
        <taxon>Lactobacillaceae</taxon>
        <taxon>Oenococcus</taxon>
    </lineage>
</organism>
<dbReference type="Pfam" id="PF19279">
    <property type="entry name" value="YegS_C"/>
    <property type="match status" value="1"/>
</dbReference>
<proteinExistence type="inferred from homology"/>
<protein>
    <submittedName>
        <fullName evidence="11">Transcription regulator</fullName>
    </submittedName>
</protein>
<keyword evidence="4" id="KW-0547">Nucleotide-binding</keyword>
<dbReference type="InterPro" id="IPR017438">
    <property type="entry name" value="ATP-NAD_kinase_N"/>
</dbReference>
<comment type="similarity">
    <text evidence="2">Belongs to the diacylglycerol/lipid kinase family.</text>
</comment>
<evidence type="ECO:0000256" key="7">
    <source>
        <dbReference type="ARBA" id="ARBA00023209"/>
    </source>
</evidence>
<keyword evidence="8" id="KW-1208">Phospholipid metabolism</keyword>
<evidence type="ECO:0000259" key="10">
    <source>
        <dbReference type="PROSITE" id="PS50146"/>
    </source>
</evidence>
<keyword evidence="7" id="KW-0443">Lipid metabolism</keyword>
<comment type="cofactor">
    <cofactor evidence="1">
        <name>Mg(2+)</name>
        <dbReference type="ChEBI" id="CHEBI:18420"/>
    </cofactor>
</comment>
<dbReference type="PROSITE" id="PS50146">
    <property type="entry name" value="DAGK"/>
    <property type="match status" value="1"/>
</dbReference>
<evidence type="ECO:0000256" key="8">
    <source>
        <dbReference type="ARBA" id="ARBA00023264"/>
    </source>
</evidence>
<dbReference type="PATRIC" id="fig|1045004.4.peg.1703"/>
<comment type="caution">
    <text evidence="11">The sequence shown here is derived from an EMBL/GenBank/DDBJ whole genome shotgun (WGS) entry which is preliminary data.</text>
</comment>